<organism evidence="2">
    <name type="scientific">Tunturiibacter psychrotolerans</name>
    <dbReference type="NCBI Taxonomy" id="3069686"/>
    <lineage>
        <taxon>Bacteria</taxon>
        <taxon>Pseudomonadati</taxon>
        <taxon>Acidobacteriota</taxon>
        <taxon>Terriglobia</taxon>
        <taxon>Terriglobales</taxon>
        <taxon>Acidobacteriaceae</taxon>
        <taxon>Tunturiibacter</taxon>
    </lineage>
</organism>
<evidence type="ECO:0000313" key="2">
    <source>
        <dbReference type="EMBL" id="XCB33945.1"/>
    </source>
</evidence>
<accession>A0AAU7ZSS3</accession>
<feature type="chain" id="PRO_5043795600" evidence="1">
    <location>
        <begin position="25"/>
        <end position="271"/>
    </location>
</feature>
<protein>
    <submittedName>
        <fullName evidence="2">Uncharacterized protein</fullName>
    </submittedName>
</protein>
<gene>
    <name evidence="2" type="ORF">RBB77_03375</name>
</gene>
<dbReference type="KEGG" id="tpsc:RBB77_03375"/>
<sequence>MRLSSAFARTSPACLIGCFATALAQQPTPALDQILSRVEANTDQYKATVPSFLCDERITSQELRDGKLKHEITIDALFRVTRSGSPSDALEESREVRAINGEPSSAKKLNMPISFSGGFSGALAKFLSAERRQCFDYQPDQSASVSPGTEAFTFTAREDAAKQPACSTIQPGTTGKFVIDSATIQVTHIERTVPNPIGRDQSVLGTATVDFTPVNLNGKSFWLPSTVTAFTTETPKTSAFRFTAKYSNYHRFSASSTILPTTSDSNQPQPR</sequence>
<evidence type="ECO:0000256" key="1">
    <source>
        <dbReference type="SAM" id="SignalP"/>
    </source>
</evidence>
<feature type="signal peptide" evidence="1">
    <location>
        <begin position="1"/>
        <end position="24"/>
    </location>
</feature>
<dbReference type="RefSeq" id="WP_353064788.1">
    <property type="nucleotide sequence ID" value="NZ_CP132942.1"/>
</dbReference>
<dbReference type="EMBL" id="CP132942">
    <property type="protein sequence ID" value="XCB33945.1"/>
    <property type="molecule type" value="Genomic_DNA"/>
</dbReference>
<name>A0AAU7ZSS3_9BACT</name>
<proteinExistence type="predicted"/>
<reference evidence="2" key="2">
    <citation type="journal article" date="2024" name="Environ. Microbiol.">
        <title>Genome analysis and description of Tunturibacter gen. nov. expands the diversity of Terriglobia in tundra soils.</title>
        <authorList>
            <person name="Messyasz A."/>
            <person name="Mannisto M.K."/>
            <person name="Kerkhof L.J."/>
            <person name="Haggblom M.M."/>
        </authorList>
    </citation>
    <scope>NUCLEOTIDE SEQUENCE</scope>
    <source>
        <strain evidence="2">X5P6</strain>
    </source>
</reference>
<keyword evidence="1" id="KW-0732">Signal</keyword>
<dbReference type="AlphaFoldDB" id="A0AAU7ZSS3"/>
<reference evidence="2" key="1">
    <citation type="submission" date="2023-08" db="EMBL/GenBank/DDBJ databases">
        <authorList>
            <person name="Messyasz A."/>
            <person name="Mannisto M.K."/>
            <person name="Kerkhof L.J."/>
            <person name="Haggblom M."/>
        </authorList>
    </citation>
    <scope>NUCLEOTIDE SEQUENCE</scope>
    <source>
        <strain evidence="2">X5P6</strain>
    </source>
</reference>